<feature type="compositionally biased region" description="Polar residues" evidence="1">
    <location>
        <begin position="120"/>
        <end position="141"/>
    </location>
</feature>
<proteinExistence type="predicted"/>
<evidence type="ECO:0000313" key="2">
    <source>
        <dbReference type="EMBL" id="CAF4119162.1"/>
    </source>
</evidence>
<dbReference type="Proteomes" id="UP000663868">
    <property type="component" value="Unassembled WGS sequence"/>
</dbReference>
<feature type="compositionally biased region" description="Polar residues" evidence="1">
    <location>
        <begin position="27"/>
        <end position="50"/>
    </location>
</feature>
<reference evidence="2" key="1">
    <citation type="submission" date="2021-02" db="EMBL/GenBank/DDBJ databases">
        <authorList>
            <person name="Nowell W R."/>
        </authorList>
    </citation>
    <scope>NUCLEOTIDE SEQUENCE</scope>
</reference>
<feature type="region of interest" description="Disordered" evidence="1">
    <location>
        <begin position="27"/>
        <end position="51"/>
    </location>
</feature>
<feature type="region of interest" description="Disordered" evidence="1">
    <location>
        <begin position="120"/>
        <end position="143"/>
    </location>
</feature>
<protein>
    <submittedName>
        <fullName evidence="2">Uncharacterized protein</fullName>
    </submittedName>
</protein>
<feature type="region of interest" description="Disordered" evidence="1">
    <location>
        <begin position="96"/>
        <end position="115"/>
    </location>
</feature>
<evidence type="ECO:0000256" key="1">
    <source>
        <dbReference type="SAM" id="MobiDB-lite"/>
    </source>
</evidence>
<evidence type="ECO:0000313" key="3">
    <source>
        <dbReference type="Proteomes" id="UP000663868"/>
    </source>
</evidence>
<name>A0A819W6Q9_9BILA</name>
<feature type="compositionally biased region" description="Polar residues" evidence="1">
    <location>
        <begin position="166"/>
        <end position="193"/>
    </location>
</feature>
<feature type="region of interest" description="Disordered" evidence="1">
    <location>
        <begin position="166"/>
        <end position="228"/>
    </location>
</feature>
<dbReference type="EMBL" id="CAJOBB010005186">
    <property type="protein sequence ID" value="CAF4119162.1"/>
    <property type="molecule type" value="Genomic_DNA"/>
</dbReference>
<accession>A0A819W6Q9</accession>
<dbReference type="AlphaFoldDB" id="A0A819W6Q9"/>
<organism evidence="2 3">
    <name type="scientific">Adineta steineri</name>
    <dbReference type="NCBI Taxonomy" id="433720"/>
    <lineage>
        <taxon>Eukaryota</taxon>
        <taxon>Metazoa</taxon>
        <taxon>Spiralia</taxon>
        <taxon>Gnathifera</taxon>
        <taxon>Rotifera</taxon>
        <taxon>Eurotatoria</taxon>
        <taxon>Bdelloidea</taxon>
        <taxon>Adinetida</taxon>
        <taxon>Adinetidae</taxon>
        <taxon>Adineta</taxon>
    </lineage>
</organism>
<comment type="caution">
    <text evidence="2">The sequence shown here is derived from an EMBL/GenBank/DDBJ whole genome shotgun (WGS) entry which is preliminary data.</text>
</comment>
<gene>
    <name evidence="2" type="ORF">KXQ929_LOCUS35538</name>
</gene>
<sequence length="594" mass="67347">MKRSYNSHNMNYDLKTLDRKKRQVLTTPPHSIESVETNYEPSDQSSNISTRIHDETSIVVYITNQEPSITMIHDNNYSNVNEQHDDDEHNLQQTISEEDSHESNFGNNTIHPSVEIDDIGQSSNEESQHGIQSNNPTSSIATEPGESEWDMLETILMNDSIVHKTGQNSLSSISQDTSNTSTAPNEPSLQQSDVEPPRNEPSFEQSDVVPPPNGHCSQNNTNRDGYISFPITPEKRYRYIRELVSTTPLRNSQITFMLNELNLVFGPPSAFSGGYAEITLLARTNDGRYIYSPHKFYDSTMDLNNELSNQRYVEIGSYNNDLTIKKNLVTAVSCQKEFVNANHPRNTYRNQQFEIKYYPSGKLQSIRGLKPREIFRKYNLYGMYLGIRPASPNPNGGFSVEPDAPIIYSNCFSHVGQRKINLNDEKYKFQISHMTVNVTDSPYPGTFQWSITCGIQIPEPYHCALKSGYLWLEMKIKKPMRASFTFLSADWSTPDKIYFNIDNKAHNLAFDIIMGNLPVNRSSLPATYQNSASVPVNNEDALFSLQLTMCHVETGTDTSKVFETSVTKLNGVYSENGLELKKTPNQMNDNEHDG</sequence>